<reference evidence="1 2" key="1">
    <citation type="journal article" date="2019" name="Sci. Rep.">
        <title>Sulfobacillus thermotolerans: new insights into resistance and metabolic capacities of acidophilic chemolithotrophs.</title>
        <authorList>
            <person name="Panyushkina A.E."/>
            <person name="Babenko V.V."/>
            <person name="Nikitina A.S."/>
            <person name="Selezneva O.V."/>
            <person name="Tsaplina I.A."/>
            <person name="Letarova M.A."/>
            <person name="Kostryukova E.S."/>
            <person name="Letarov A.V."/>
        </authorList>
    </citation>
    <scope>NUCLEOTIDE SEQUENCE [LARGE SCALE GENOMIC DNA]</scope>
    <source>
        <strain evidence="1 2">Kr1</strain>
    </source>
</reference>
<keyword evidence="2" id="KW-1185">Reference proteome</keyword>
<accession>A0ABM6RU32</accession>
<dbReference type="Pfam" id="PF05762">
    <property type="entry name" value="VWA_CoxE"/>
    <property type="match status" value="1"/>
</dbReference>
<proteinExistence type="predicted"/>
<sequence>MDEDRAAQNLGVFARALRKLGFLLSVEDVVLAARAMALTQDFSLPGVHAVLSALWISSPEQRVLFNRAYAYFAAFLAGITPVAPFGDRWLSGIGLPEQGRTWVSWIDASMSLSLTMSNRTVLTHSGRASDEEVHGAQSPTHTVVDNLWRQRLLAMPPHVMRAYRRRDARRGPLWNLSRLLRKNRGRSEIMTLWHQTKRTAMRPTWIVWDASRSMDGFMAMYFQFLHALVATKNRLQVVIFSTRLTNVTAALQIANQAHAYEAVFEMAHDLRGGTQFAMAARALSKILQTHTTTRSDVVIITDGYDALPADGLGVILGNIARRSHRVVWWNPWLGRDGYRIATDTGRTLAQFAARIEPAGSLDDCVRAWARLT</sequence>
<dbReference type="PANTHER" id="PTHR39338">
    <property type="entry name" value="BLL5662 PROTEIN-RELATED"/>
    <property type="match status" value="1"/>
</dbReference>
<evidence type="ECO:0000313" key="1">
    <source>
        <dbReference type="EMBL" id="AUW94849.1"/>
    </source>
</evidence>
<dbReference type="InterPro" id="IPR008912">
    <property type="entry name" value="Uncharacterised_CoxE"/>
</dbReference>
<dbReference type="InterPro" id="IPR036465">
    <property type="entry name" value="vWFA_dom_sf"/>
</dbReference>
<dbReference type="Gene3D" id="3.40.50.410">
    <property type="entry name" value="von Willebrand factor, type A domain"/>
    <property type="match status" value="1"/>
</dbReference>
<evidence type="ECO:0008006" key="3">
    <source>
        <dbReference type="Google" id="ProtNLM"/>
    </source>
</evidence>
<gene>
    <name evidence="1" type="ORF">BXT84_13555</name>
</gene>
<protein>
    <recommendedName>
        <fullName evidence="3">VWA containing CoxE family protein</fullName>
    </recommendedName>
</protein>
<dbReference type="EMBL" id="CP019454">
    <property type="protein sequence ID" value="AUW94849.1"/>
    <property type="molecule type" value="Genomic_DNA"/>
</dbReference>
<name>A0ABM6RU32_9FIRM</name>
<organism evidence="1 2">
    <name type="scientific">Sulfobacillus thermotolerans</name>
    <dbReference type="NCBI Taxonomy" id="338644"/>
    <lineage>
        <taxon>Bacteria</taxon>
        <taxon>Bacillati</taxon>
        <taxon>Bacillota</taxon>
        <taxon>Clostridia</taxon>
        <taxon>Eubacteriales</taxon>
        <taxon>Clostridiales Family XVII. Incertae Sedis</taxon>
        <taxon>Sulfobacillus</taxon>
    </lineage>
</organism>
<dbReference type="PANTHER" id="PTHR39338:SF6">
    <property type="entry name" value="BLL5662 PROTEIN"/>
    <property type="match status" value="1"/>
</dbReference>
<dbReference type="Proteomes" id="UP000325292">
    <property type="component" value="Chromosome"/>
</dbReference>
<evidence type="ECO:0000313" key="2">
    <source>
        <dbReference type="Proteomes" id="UP000325292"/>
    </source>
</evidence>
<dbReference type="SUPFAM" id="SSF53300">
    <property type="entry name" value="vWA-like"/>
    <property type="match status" value="1"/>
</dbReference>